<dbReference type="InterPro" id="IPR045028">
    <property type="entry name" value="DinG/Rad3-like"/>
</dbReference>
<protein>
    <submittedName>
        <fullName evidence="15">Helicase</fullName>
    </submittedName>
</protein>
<accession>A0A8F9XIF7</accession>
<evidence type="ECO:0000256" key="13">
    <source>
        <dbReference type="ARBA" id="ARBA00038058"/>
    </source>
</evidence>
<dbReference type="SMART" id="SM00491">
    <property type="entry name" value="HELICc2"/>
    <property type="match status" value="1"/>
</dbReference>
<evidence type="ECO:0000256" key="5">
    <source>
        <dbReference type="ARBA" id="ARBA00022801"/>
    </source>
</evidence>
<evidence type="ECO:0000256" key="1">
    <source>
        <dbReference type="ARBA" id="ARBA00022485"/>
    </source>
</evidence>
<keyword evidence="1" id="KW-0004">4Fe-4S</keyword>
<evidence type="ECO:0000256" key="9">
    <source>
        <dbReference type="ARBA" id="ARBA00023014"/>
    </source>
</evidence>
<keyword evidence="8" id="KW-0408">Iron</keyword>
<comment type="similarity">
    <text evidence="13">Belongs to the helicase family. DinG subfamily.</text>
</comment>
<keyword evidence="16" id="KW-1185">Reference proteome</keyword>
<dbReference type="InterPro" id="IPR010614">
    <property type="entry name" value="RAD3-like_helicase_DEAD"/>
</dbReference>
<dbReference type="SUPFAM" id="SSF52540">
    <property type="entry name" value="P-loop containing nucleoside triphosphate hydrolases"/>
    <property type="match status" value="2"/>
</dbReference>
<dbReference type="Proteomes" id="UP000825051">
    <property type="component" value="Chromosome"/>
</dbReference>
<evidence type="ECO:0000256" key="11">
    <source>
        <dbReference type="ARBA" id="ARBA00023204"/>
    </source>
</evidence>
<dbReference type="InterPro" id="IPR014013">
    <property type="entry name" value="Helic_SF1/SF2_ATP-bd_DinG/Rad3"/>
</dbReference>
<dbReference type="Pfam" id="PF06733">
    <property type="entry name" value="DEAD_2"/>
    <property type="match status" value="1"/>
</dbReference>
<dbReference type="PANTHER" id="PTHR11472">
    <property type="entry name" value="DNA REPAIR DEAD HELICASE RAD3/XP-D SUBFAMILY MEMBER"/>
    <property type="match status" value="1"/>
</dbReference>
<keyword evidence="12" id="KW-0413">Isomerase</keyword>
<dbReference type="Gene3D" id="3.40.50.300">
    <property type="entry name" value="P-loop containing nucleotide triphosphate hydrolases"/>
    <property type="match status" value="2"/>
</dbReference>
<dbReference type="PANTHER" id="PTHR11472:SF34">
    <property type="entry name" value="REGULATOR OF TELOMERE ELONGATION HELICASE 1"/>
    <property type="match status" value="1"/>
</dbReference>
<dbReference type="Pfam" id="PF13307">
    <property type="entry name" value="Helicase_C_2"/>
    <property type="match status" value="1"/>
</dbReference>
<dbReference type="RefSeq" id="WP_220160648.1">
    <property type="nucleotide sequence ID" value="NZ_CP080507.1"/>
</dbReference>
<evidence type="ECO:0000256" key="6">
    <source>
        <dbReference type="ARBA" id="ARBA00022806"/>
    </source>
</evidence>
<dbReference type="KEGG" id="ole:K0B96_09400"/>
<feature type="domain" description="Helicase ATP-binding" evidence="14">
    <location>
        <begin position="187"/>
        <end position="457"/>
    </location>
</feature>
<keyword evidence="9" id="KW-0411">Iron-sulfur</keyword>
<dbReference type="AlphaFoldDB" id="A0A8F9XIF7"/>
<dbReference type="GO" id="GO:0046872">
    <property type="term" value="F:metal ion binding"/>
    <property type="evidence" value="ECO:0007669"/>
    <property type="project" value="UniProtKB-KW"/>
</dbReference>
<gene>
    <name evidence="15" type="ORF">K0B96_09400</name>
</gene>
<evidence type="ECO:0000313" key="15">
    <source>
        <dbReference type="EMBL" id="QYM77543.1"/>
    </source>
</evidence>
<dbReference type="InterPro" id="IPR006555">
    <property type="entry name" value="ATP-dep_Helicase_C"/>
</dbReference>
<evidence type="ECO:0000256" key="4">
    <source>
        <dbReference type="ARBA" id="ARBA00022763"/>
    </source>
</evidence>
<evidence type="ECO:0000256" key="10">
    <source>
        <dbReference type="ARBA" id="ARBA00023125"/>
    </source>
</evidence>
<dbReference type="SMART" id="SM00488">
    <property type="entry name" value="DEXDc2"/>
    <property type="match status" value="1"/>
</dbReference>
<dbReference type="GO" id="GO:0003678">
    <property type="term" value="F:DNA helicase activity"/>
    <property type="evidence" value="ECO:0007669"/>
    <property type="project" value="InterPro"/>
</dbReference>
<reference evidence="15" key="1">
    <citation type="submission" date="2021-08" db="EMBL/GenBank/DDBJ databases">
        <title>Genome of a novel bacterium of the phylum Verrucomicrobia, Oleiharenicola sp. KSB-15.</title>
        <authorList>
            <person name="Chung J.-H."/>
            <person name="Ahn J.-H."/>
            <person name="Yoon Y."/>
            <person name="Kim D.-Y."/>
            <person name="An S.-H."/>
            <person name="Park I."/>
            <person name="Yeon J."/>
        </authorList>
    </citation>
    <scope>NUCLEOTIDE SEQUENCE</scope>
    <source>
        <strain evidence="15">KSB-15</strain>
    </source>
</reference>
<keyword evidence="5" id="KW-0378">Hydrolase</keyword>
<evidence type="ECO:0000313" key="16">
    <source>
        <dbReference type="Proteomes" id="UP000825051"/>
    </source>
</evidence>
<dbReference type="GO" id="GO:0051539">
    <property type="term" value="F:4 iron, 4 sulfur cluster binding"/>
    <property type="evidence" value="ECO:0007669"/>
    <property type="project" value="UniProtKB-KW"/>
</dbReference>
<dbReference type="InterPro" id="IPR006554">
    <property type="entry name" value="Helicase-like_DEXD_c2"/>
</dbReference>
<keyword evidence="10" id="KW-0238">DNA-binding</keyword>
<keyword evidence="7" id="KW-0067">ATP-binding</keyword>
<dbReference type="GO" id="GO:0003677">
    <property type="term" value="F:DNA binding"/>
    <property type="evidence" value="ECO:0007669"/>
    <property type="project" value="UniProtKB-KW"/>
</dbReference>
<evidence type="ECO:0000256" key="7">
    <source>
        <dbReference type="ARBA" id="ARBA00022840"/>
    </source>
</evidence>
<evidence type="ECO:0000256" key="8">
    <source>
        <dbReference type="ARBA" id="ARBA00023004"/>
    </source>
</evidence>
<dbReference type="GO" id="GO:0006281">
    <property type="term" value="P:DNA repair"/>
    <property type="evidence" value="ECO:0007669"/>
    <property type="project" value="UniProtKB-KW"/>
</dbReference>
<name>A0A8F9XIF7_9BACT</name>
<organism evidence="15 16">
    <name type="scientific">Horticoccus luteus</name>
    <dbReference type="NCBI Taxonomy" id="2862869"/>
    <lineage>
        <taxon>Bacteria</taxon>
        <taxon>Pseudomonadati</taxon>
        <taxon>Verrucomicrobiota</taxon>
        <taxon>Opitutia</taxon>
        <taxon>Opitutales</taxon>
        <taxon>Opitutaceae</taxon>
        <taxon>Horticoccus</taxon>
    </lineage>
</organism>
<evidence type="ECO:0000256" key="2">
    <source>
        <dbReference type="ARBA" id="ARBA00022723"/>
    </source>
</evidence>
<keyword evidence="2" id="KW-0479">Metal-binding</keyword>
<dbReference type="InterPro" id="IPR027417">
    <property type="entry name" value="P-loop_NTPase"/>
</dbReference>
<dbReference type="PROSITE" id="PS51193">
    <property type="entry name" value="HELICASE_ATP_BIND_2"/>
    <property type="match status" value="1"/>
</dbReference>
<dbReference type="GO" id="GO:0005524">
    <property type="term" value="F:ATP binding"/>
    <property type="evidence" value="ECO:0007669"/>
    <property type="project" value="UniProtKB-KW"/>
</dbReference>
<keyword evidence="11" id="KW-0234">DNA repair</keyword>
<sequence length="819" mass="88912">MEFSLDQRSASLSVGEFAAFNVGPRESGDGPHGVWRAQLGVHWHNELRARAADDTPAAEFEVAIAGAVAHRGWVIQLTGRIDQWLPAAAVPTLREIKTVLHPLPVAEAELRADHPDYFAQLAAYVALRRLAAPTAALRAELVFVEAGSGLAQTVVLTAADETCFDVQLERVVEFLDLRARARERLRHLHFRSPFATLRPGQETTRAELTAAFERHPAVLFEAPTGFGKTGVLLEFALGQLQAGHFERVLYLTSKATGQLQVVRTLAAMTAPAANSEPPLSLQPSPCSTALAVWHVRNKAEHCVNHTFHCVRDSCTYLADVAARWAGSGLSRFYLFEDQPRDLPTLRDAGRQAGICPYEITRTALAFNDVWIGDYNYVFAPRNRGLFFEQPGFDPARTLLLIDEAHNLPARVADAYSHTAHVDDARPLLAELDHQRASAPLLRAWENWVQLLGALPACDSLDPALEADVTDALDQIVRALESTPLDYAALGPTFSDQLWRTQDLAEWLADSSFDKLLWCARAGELRFTCLNAAAAIGRALREFGGVVCATATFGPAAAFADACGFAATPTPHLALAPTTTPAFFHLSAHTPWRDTAYDVGIDARVDTTYQRRSSFAGVTGETIVRLHAAAGAAVAVFFPSYAYAEQIVRALERAGSPLRIALQPRLPDLAAQTAWVEESLAFTDAVFLVLGSSFAESIDLLGGRVTHAMVVGPALPEVNAVQRARVAALSSLGRGAAFRRVYQIPGMQKVNQALGRLVRAPGQRARVLLHCRRFAEPDYASLLAPEYQLGTNILDDADLTAWLAQPFPPPAPPLNASASA</sequence>
<keyword evidence="3" id="KW-0547">Nucleotide-binding</keyword>
<evidence type="ECO:0000256" key="3">
    <source>
        <dbReference type="ARBA" id="ARBA00022741"/>
    </source>
</evidence>
<proteinExistence type="inferred from homology"/>
<dbReference type="EMBL" id="CP080507">
    <property type="protein sequence ID" value="QYM77543.1"/>
    <property type="molecule type" value="Genomic_DNA"/>
</dbReference>
<dbReference type="GO" id="GO:0016818">
    <property type="term" value="F:hydrolase activity, acting on acid anhydrides, in phosphorus-containing anhydrides"/>
    <property type="evidence" value="ECO:0007669"/>
    <property type="project" value="InterPro"/>
</dbReference>
<evidence type="ECO:0000259" key="14">
    <source>
        <dbReference type="PROSITE" id="PS51193"/>
    </source>
</evidence>
<keyword evidence="6 15" id="KW-0347">Helicase</keyword>
<evidence type="ECO:0000256" key="12">
    <source>
        <dbReference type="ARBA" id="ARBA00023235"/>
    </source>
</evidence>
<keyword evidence="4" id="KW-0227">DNA damage</keyword>